<evidence type="ECO:0000256" key="2">
    <source>
        <dbReference type="ARBA" id="ARBA00004154"/>
    </source>
</evidence>
<evidence type="ECO:0000256" key="3">
    <source>
        <dbReference type="ARBA" id="ARBA00008802"/>
    </source>
</evidence>
<evidence type="ECO:0000256" key="10">
    <source>
        <dbReference type="RuleBase" id="RU367121"/>
    </source>
</evidence>
<dbReference type="FunCoup" id="D8QLL2">
    <property type="interactions" value="176"/>
</dbReference>
<dbReference type="UniPathway" id="UPA00767">
    <property type="reaction ID" value="UER00752"/>
</dbReference>
<dbReference type="GO" id="GO:0006696">
    <property type="term" value="P:ergosterol biosynthetic process"/>
    <property type="evidence" value="ECO:0007669"/>
    <property type="project" value="TreeGrafter"/>
</dbReference>
<feature type="domain" description="Squalene epoxidase" evidence="11">
    <location>
        <begin position="169"/>
        <end position="457"/>
    </location>
</feature>
<evidence type="ECO:0000256" key="8">
    <source>
        <dbReference type="ARBA" id="ARBA00023002"/>
    </source>
</evidence>
<dbReference type="EMBL" id="GL377318">
    <property type="protein sequence ID" value="EFI91365.1"/>
    <property type="molecule type" value="Genomic_DNA"/>
</dbReference>
<dbReference type="GO" id="GO:0005789">
    <property type="term" value="C:endoplasmic reticulum membrane"/>
    <property type="evidence" value="ECO:0007669"/>
    <property type="project" value="UniProtKB-SubCell"/>
</dbReference>
<dbReference type="HOGENOM" id="CLU_026390_0_0_1"/>
<dbReference type="eggNOG" id="KOG1298">
    <property type="taxonomic scope" value="Eukaryota"/>
</dbReference>
<evidence type="ECO:0000256" key="4">
    <source>
        <dbReference type="ARBA" id="ARBA00012312"/>
    </source>
</evidence>
<dbReference type="STRING" id="578458.D8QLL2"/>
<dbReference type="InterPro" id="IPR036188">
    <property type="entry name" value="FAD/NAD-bd_sf"/>
</dbReference>
<dbReference type="VEuPathDB" id="FungiDB:SCHCODRAFT_02645878"/>
<dbReference type="InterPro" id="IPR013698">
    <property type="entry name" value="Squalene_epoxidase"/>
</dbReference>
<comment type="catalytic activity">
    <reaction evidence="10">
        <text>squalene + reduced [NADPH--hemoprotein reductase] + O2 = (S)-2,3-epoxysqualene + oxidized [NADPH--hemoprotein reductase] + H2O + H(+)</text>
        <dbReference type="Rhea" id="RHEA:25282"/>
        <dbReference type="Rhea" id="RHEA-COMP:11964"/>
        <dbReference type="Rhea" id="RHEA-COMP:11965"/>
        <dbReference type="ChEBI" id="CHEBI:15377"/>
        <dbReference type="ChEBI" id="CHEBI:15378"/>
        <dbReference type="ChEBI" id="CHEBI:15379"/>
        <dbReference type="ChEBI" id="CHEBI:15440"/>
        <dbReference type="ChEBI" id="CHEBI:15441"/>
        <dbReference type="ChEBI" id="CHEBI:57618"/>
        <dbReference type="ChEBI" id="CHEBI:58210"/>
        <dbReference type="EC" id="1.14.14.17"/>
    </reaction>
</comment>
<dbReference type="PANTHER" id="PTHR10835:SF0">
    <property type="entry name" value="SQUALENE MONOOXYGENASE"/>
    <property type="match status" value="1"/>
</dbReference>
<dbReference type="PRINTS" id="PR00420">
    <property type="entry name" value="RNGMNOXGNASE"/>
</dbReference>
<keyword evidence="7" id="KW-0492">Microsome</keyword>
<evidence type="ECO:0000313" key="12">
    <source>
        <dbReference type="EMBL" id="EFI91365.1"/>
    </source>
</evidence>
<evidence type="ECO:0000256" key="6">
    <source>
        <dbReference type="ARBA" id="ARBA00022827"/>
    </source>
</evidence>
<keyword evidence="6 10" id="KW-0274">FAD</keyword>
<comment type="subcellular location">
    <subcellularLocation>
        <location evidence="10">Endoplasmic reticulum membrane</location>
        <topology evidence="10">Multi-pass membrane protein</topology>
    </subcellularLocation>
    <subcellularLocation>
        <location evidence="2">Microsome membrane</location>
        <topology evidence="2">Multi-pass membrane protein</topology>
    </subcellularLocation>
</comment>
<dbReference type="GO" id="GO:0004506">
    <property type="term" value="F:squalene monooxygenase activity"/>
    <property type="evidence" value="ECO:0007669"/>
    <property type="project" value="UniProtKB-UniRule"/>
</dbReference>
<dbReference type="AlphaFoldDB" id="D8QLL2"/>
<evidence type="ECO:0000256" key="7">
    <source>
        <dbReference type="ARBA" id="ARBA00022848"/>
    </source>
</evidence>
<dbReference type="InParanoid" id="D8QLL2"/>
<feature type="transmembrane region" description="Helical" evidence="10">
    <location>
        <begin position="466"/>
        <end position="485"/>
    </location>
</feature>
<keyword evidence="13" id="KW-1185">Reference proteome</keyword>
<evidence type="ECO:0000256" key="5">
    <source>
        <dbReference type="ARBA" id="ARBA00022630"/>
    </source>
</evidence>
<evidence type="ECO:0000256" key="9">
    <source>
        <dbReference type="ARBA" id="ARBA00023136"/>
    </source>
</evidence>
<evidence type="ECO:0000256" key="1">
    <source>
        <dbReference type="ARBA" id="ARBA00001974"/>
    </source>
</evidence>
<accession>D8QLL2</accession>
<dbReference type="EC" id="1.14.14.17" evidence="4 10"/>
<comment type="cofactor">
    <cofactor evidence="1 10">
        <name>FAD</name>
        <dbReference type="ChEBI" id="CHEBI:57692"/>
    </cofactor>
</comment>
<evidence type="ECO:0000259" key="11">
    <source>
        <dbReference type="Pfam" id="PF08491"/>
    </source>
</evidence>
<organism evidence="13">
    <name type="scientific">Schizophyllum commune (strain H4-8 / FGSC 9210)</name>
    <name type="common">Split gill fungus</name>
    <dbReference type="NCBI Taxonomy" id="578458"/>
    <lineage>
        <taxon>Eukaryota</taxon>
        <taxon>Fungi</taxon>
        <taxon>Dikarya</taxon>
        <taxon>Basidiomycota</taxon>
        <taxon>Agaricomycotina</taxon>
        <taxon>Agaricomycetes</taxon>
        <taxon>Agaricomycetidae</taxon>
        <taxon>Agaricales</taxon>
        <taxon>Schizophyllaceae</taxon>
        <taxon>Schizophyllum</taxon>
    </lineage>
</organism>
<dbReference type="PANTHER" id="PTHR10835">
    <property type="entry name" value="SQUALENE MONOOXYGENASE"/>
    <property type="match status" value="1"/>
</dbReference>
<protein>
    <recommendedName>
        <fullName evidence="4 10">Squalene monooxygenase</fullName>
        <ecNumber evidence="4 10">1.14.14.17</ecNumber>
    </recommendedName>
</protein>
<keyword evidence="9 10" id="KW-0472">Membrane</keyword>
<dbReference type="SUPFAM" id="SSF51905">
    <property type="entry name" value="FAD/NAD(P)-binding domain"/>
    <property type="match status" value="1"/>
</dbReference>
<keyword evidence="10" id="KW-0812">Transmembrane</keyword>
<proteinExistence type="inferred from homology"/>
<dbReference type="OMA" id="AKRTFYW"/>
<keyword evidence="8 10" id="KW-0560">Oxidoreductase</keyword>
<dbReference type="InterPro" id="IPR040125">
    <property type="entry name" value="Squalene_monox"/>
</dbReference>
<keyword evidence="5 10" id="KW-0285">Flavoprotein</keyword>
<gene>
    <name evidence="12" type="ORF">SCHCODRAFT_71339</name>
</gene>
<dbReference type="Pfam" id="PF08491">
    <property type="entry name" value="SE"/>
    <property type="match status" value="1"/>
</dbReference>
<feature type="transmembrane region" description="Helical" evidence="10">
    <location>
        <begin position="436"/>
        <end position="454"/>
    </location>
</feature>
<evidence type="ECO:0000313" key="13">
    <source>
        <dbReference type="Proteomes" id="UP000007431"/>
    </source>
</evidence>
<comment type="similarity">
    <text evidence="3 10">Belongs to the squalene monooxygenase family.</text>
</comment>
<dbReference type="GO" id="GO:0050660">
    <property type="term" value="F:flavin adenine dinucleotide binding"/>
    <property type="evidence" value="ECO:0007669"/>
    <property type="project" value="UniProtKB-UniRule"/>
</dbReference>
<keyword evidence="10" id="KW-0256">Endoplasmic reticulum</keyword>
<keyword evidence="10" id="KW-1133">Transmembrane helix</keyword>
<dbReference type="Proteomes" id="UP000007431">
    <property type="component" value="Unassembled WGS sequence"/>
</dbReference>
<reference evidence="12 13" key="1">
    <citation type="journal article" date="2010" name="Nat. Biotechnol.">
        <title>Genome sequence of the model mushroom Schizophyllum commune.</title>
        <authorList>
            <person name="Ohm R.A."/>
            <person name="de Jong J.F."/>
            <person name="Lugones L.G."/>
            <person name="Aerts A."/>
            <person name="Kothe E."/>
            <person name="Stajich J.E."/>
            <person name="de Vries R.P."/>
            <person name="Record E."/>
            <person name="Levasseur A."/>
            <person name="Baker S.E."/>
            <person name="Bartholomew K.A."/>
            <person name="Coutinho P.M."/>
            <person name="Erdmann S."/>
            <person name="Fowler T.J."/>
            <person name="Gathman A.C."/>
            <person name="Lombard V."/>
            <person name="Henrissat B."/>
            <person name="Knabe N."/>
            <person name="Kuees U."/>
            <person name="Lilly W.W."/>
            <person name="Lindquist E."/>
            <person name="Lucas S."/>
            <person name="Magnuson J.K."/>
            <person name="Piumi F."/>
            <person name="Raudaskoski M."/>
            <person name="Salamov A."/>
            <person name="Schmutz J."/>
            <person name="Schwarze F.W.M.R."/>
            <person name="vanKuyk P.A."/>
            <person name="Horton J.S."/>
            <person name="Grigoriev I.V."/>
            <person name="Woesten H.A.B."/>
        </authorList>
    </citation>
    <scope>NUCLEOTIDE SEQUENCE [LARGE SCALE GENOMIC DNA]</scope>
    <source>
        <strain evidence="13">H4-8 / FGSC 9210</strain>
    </source>
</reference>
<dbReference type="Gene3D" id="3.50.50.60">
    <property type="entry name" value="FAD/NAD(P)-binding domain"/>
    <property type="match status" value="1"/>
</dbReference>
<comment type="function">
    <text evidence="10">Catalyzes the stereospecific oxidation of squalene to (S)-2,3-epoxysqualene, and is considered to be a rate-limiting enzyme in steroid biosynthesis.</text>
</comment>
<name>D8QLL2_SCHCM</name>
<sequence>MWKTEYDIIIVGAGVVGATLAYALSCEQPHLRICLLERSLAEPDRIVGELLQPGGVRSLEKLGMKDAIDNLDSAPCKGYCVIDTREGRKVHIPYPNDARGAGFHYGRFIQALREKVRERARGEAGAGGVDMLEATVSELITREFEPHVVLGVRATRKVDGEDVKESFMAPLTVIADGCFSNFRTAVMGEENFVKPSVRSHFVGLVVRDAKLPYPNHGTVCLVQNHGPVLLYQIDNGNREGEEGRTGTRMLVDVSQPFPEDLKEHIATRVVQQLPEEMREPIINSLNDPDTRIRRMPNSFLPPAPQHPAVHNGRKEGVMLVGDSYNMRHPLTGGGMTVALHDVVILTRLLSKEAAKNKKNAFGDWTAMNEVLRKWYWERKALGSTINVLSVALYDLFGAEDENLEILRTGCFRYFERGGKCVSEPVSILSGMLESPFLLFYHFFCVAFYAIYIMFQQNDGRSFFGKVAKALSVFHTAVVVFVPLMWTEVRCWAPTALANVPNVLLFAIMLAGVAKVATWPTAGAAVEPLSV</sequence>